<protein>
    <submittedName>
        <fullName evidence="1">Uncharacterized protein</fullName>
    </submittedName>
</protein>
<gene>
    <name evidence="1" type="ORF">F8C82_04020</name>
</gene>
<dbReference type="AlphaFoldDB" id="A0A6L3ZJJ2"/>
<dbReference type="EMBL" id="WBVQ01000001">
    <property type="protein sequence ID" value="KAB2817575.1"/>
    <property type="molecule type" value="Genomic_DNA"/>
</dbReference>
<dbReference type="PROSITE" id="PS51257">
    <property type="entry name" value="PROKAR_LIPOPROTEIN"/>
    <property type="match status" value="1"/>
</dbReference>
<evidence type="ECO:0000313" key="2">
    <source>
        <dbReference type="Proteomes" id="UP000484164"/>
    </source>
</evidence>
<comment type="caution">
    <text evidence="1">The sequence shown here is derived from an EMBL/GenBank/DDBJ whole genome shotgun (WGS) entry which is preliminary data.</text>
</comment>
<name>A0A6L3ZJJ2_9FLAO</name>
<sequence length="181" mass="20216">MMRRPMRKLFVPIALLATTTSCDKLNELTVFDISTTTEIVIPATTGINLPFSMTTPNIETNSSSTFENNDTRADLIQDIRLTDCELVITSPSSANFDFLNSIEIYISTQELPEVLVAEKQNIPEDGRTSLTLDVTNEDLSEYIKSERYDMRTKIVTDQVPGSEVRIDASTVFRVDAKVLGI</sequence>
<dbReference type="OrthoDB" id="672279at2"/>
<dbReference type="Proteomes" id="UP000484164">
    <property type="component" value="Unassembled WGS sequence"/>
</dbReference>
<accession>A0A6L3ZJJ2</accession>
<evidence type="ECO:0000313" key="1">
    <source>
        <dbReference type="EMBL" id="KAB2817575.1"/>
    </source>
</evidence>
<dbReference type="RefSeq" id="WP_151692220.1">
    <property type="nucleotide sequence ID" value="NZ_BMGX01000002.1"/>
</dbReference>
<keyword evidence="2" id="KW-1185">Reference proteome</keyword>
<proteinExistence type="predicted"/>
<organism evidence="1 2">
    <name type="scientific">Phaeocystidibacter marisrubri</name>
    <dbReference type="NCBI Taxonomy" id="1577780"/>
    <lineage>
        <taxon>Bacteria</taxon>
        <taxon>Pseudomonadati</taxon>
        <taxon>Bacteroidota</taxon>
        <taxon>Flavobacteriia</taxon>
        <taxon>Flavobacteriales</taxon>
        <taxon>Phaeocystidibacteraceae</taxon>
        <taxon>Phaeocystidibacter</taxon>
    </lineage>
</organism>
<reference evidence="1 2" key="1">
    <citation type="submission" date="2019-10" db="EMBL/GenBank/DDBJ databases">
        <title>Genome sequence of Phaeocystidibacter marisrubri JCM30614 (type strain).</title>
        <authorList>
            <person name="Bowman J.P."/>
        </authorList>
    </citation>
    <scope>NUCLEOTIDE SEQUENCE [LARGE SCALE GENOMIC DNA]</scope>
    <source>
        <strain evidence="1 2">JCM 30614</strain>
    </source>
</reference>